<feature type="compositionally biased region" description="Low complexity" evidence="1">
    <location>
        <begin position="177"/>
        <end position="190"/>
    </location>
</feature>
<protein>
    <recommendedName>
        <fullName evidence="2">DUF7735 domain-containing protein</fullName>
    </recommendedName>
</protein>
<name>A0AAX6MXT9_9PEZI</name>
<organism evidence="3 4">
    <name type="scientific">Daldinia eschscholtzii</name>
    <dbReference type="NCBI Taxonomy" id="292717"/>
    <lineage>
        <taxon>Eukaryota</taxon>
        <taxon>Fungi</taxon>
        <taxon>Dikarya</taxon>
        <taxon>Ascomycota</taxon>
        <taxon>Pezizomycotina</taxon>
        <taxon>Sordariomycetes</taxon>
        <taxon>Xylariomycetidae</taxon>
        <taxon>Xylariales</taxon>
        <taxon>Hypoxylaceae</taxon>
        <taxon>Daldinia</taxon>
    </lineage>
</organism>
<evidence type="ECO:0000259" key="2">
    <source>
        <dbReference type="Pfam" id="PF24870"/>
    </source>
</evidence>
<dbReference type="EMBL" id="JBANMG010000001">
    <property type="protein sequence ID" value="KAK6957314.1"/>
    <property type="molecule type" value="Genomic_DNA"/>
</dbReference>
<dbReference type="Pfam" id="PF24870">
    <property type="entry name" value="DUF7735"/>
    <property type="match status" value="1"/>
</dbReference>
<evidence type="ECO:0000313" key="4">
    <source>
        <dbReference type="Proteomes" id="UP001369815"/>
    </source>
</evidence>
<feature type="region of interest" description="Disordered" evidence="1">
    <location>
        <begin position="173"/>
        <end position="202"/>
    </location>
</feature>
<feature type="compositionally biased region" description="Polar residues" evidence="1">
    <location>
        <begin position="191"/>
        <end position="202"/>
    </location>
</feature>
<keyword evidence="4" id="KW-1185">Reference proteome</keyword>
<gene>
    <name evidence="3" type="ORF">Daesc_000097</name>
</gene>
<proteinExistence type="predicted"/>
<accession>A0AAX6MXT9</accession>
<evidence type="ECO:0000256" key="1">
    <source>
        <dbReference type="SAM" id="MobiDB-lite"/>
    </source>
</evidence>
<sequence length="202" mass="21847">MRAISLFKTLIGFDVSAIWVSAMYMTPMPRQAATETSTATSTQRPDPWQCATQNLTQFFDVPKPTGALLKALDSYGDELIKPCLSTATGLDILSCTVSNTSQWCGFATAAPISVITAYSSYGELVASWWSEKSSAVVSLSAECPNSWQRFGPIEQAWFNQTLAHLKCYDEAHPSNSETTSTSGPTTEPGTRATTSRPKPTLA</sequence>
<evidence type="ECO:0000313" key="3">
    <source>
        <dbReference type="EMBL" id="KAK6957314.1"/>
    </source>
</evidence>
<dbReference type="AlphaFoldDB" id="A0AAX6MXT9"/>
<reference evidence="3 4" key="1">
    <citation type="journal article" date="2024" name="Front Chem Biol">
        <title>Unveiling the potential of Daldinia eschscholtzii MFLUCC 19-0629 through bioactivity and bioinformatics studies for enhanced sustainable agriculture production.</title>
        <authorList>
            <person name="Brooks S."/>
            <person name="Weaver J.A."/>
            <person name="Klomchit A."/>
            <person name="Alharthi S.A."/>
            <person name="Onlamun T."/>
            <person name="Nurani R."/>
            <person name="Vong T.K."/>
            <person name="Alberti F."/>
            <person name="Greco C."/>
        </authorList>
    </citation>
    <scope>NUCLEOTIDE SEQUENCE [LARGE SCALE GENOMIC DNA]</scope>
    <source>
        <strain evidence="3">MFLUCC 19-0629</strain>
    </source>
</reference>
<feature type="domain" description="DUF7735" evidence="2">
    <location>
        <begin position="38"/>
        <end position="175"/>
    </location>
</feature>
<dbReference type="InterPro" id="IPR056637">
    <property type="entry name" value="DUF7735"/>
</dbReference>
<dbReference type="Proteomes" id="UP001369815">
    <property type="component" value="Unassembled WGS sequence"/>
</dbReference>
<comment type="caution">
    <text evidence="3">The sequence shown here is derived from an EMBL/GenBank/DDBJ whole genome shotgun (WGS) entry which is preliminary data.</text>
</comment>